<feature type="transmembrane region" description="Helical" evidence="2">
    <location>
        <begin position="92"/>
        <end position="112"/>
    </location>
</feature>
<feature type="non-terminal residue" evidence="3">
    <location>
        <position position="1"/>
    </location>
</feature>
<proteinExistence type="predicted"/>
<dbReference type="EMBL" id="QXFZ01000503">
    <property type="protein sequence ID" value="KAE9113916.1"/>
    <property type="molecule type" value="Genomic_DNA"/>
</dbReference>
<feature type="compositionally biased region" description="Polar residues" evidence="1">
    <location>
        <begin position="194"/>
        <end position="205"/>
    </location>
</feature>
<keyword evidence="2" id="KW-0812">Transmembrane</keyword>
<feature type="compositionally biased region" description="Polar residues" evidence="1">
    <location>
        <begin position="355"/>
        <end position="369"/>
    </location>
</feature>
<keyword evidence="2" id="KW-0472">Membrane</keyword>
<name>A0A6A3SBW8_9STRA</name>
<reference evidence="3 4" key="1">
    <citation type="submission" date="2018-08" db="EMBL/GenBank/DDBJ databases">
        <title>Genomic investigation of the strawberry pathogen Phytophthora fragariae indicates pathogenicity is determined by transcriptional variation in three key races.</title>
        <authorList>
            <person name="Adams T.M."/>
            <person name="Armitage A.D."/>
            <person name="Sobczyk M.K."/>
            <person name="Bates H.J."/>
            <person name="Dunwell J.M."/>
            <person name="Nellist C.F."/>
            <person name="Harrison R.J."/>
        </authorList>
    </citation>
    <scope>NUCLEOTIDE SEQUENCE [LARGE SCALE GENOMIC DNA]</scope>
    <source>
        <strain evidence="3 4">NOV-71</strain>
    </source>
</reference>
<feature type="region of interest" description="Disordered" evidence="1">
    <location>
        <begin position="1"/>
        <end position="85"/>
    </location>
</feature>
<evidence type="ECO:0000313" key="4">
    <source>
        <dbReference type="Proteomes" id="UP000441208"/>
    </source>
</evidence>
<feature type="compositionally biased region" description="Polar residues" evidence="1">
    <location>
        <begin position="71"/>
        <end position="83"/>
    </location>
</feature>
<feature type="region of interest" description="Disordered" evidence="1">
    <location>
        <begin position="351"/>
        <end position="392"/>
    </location>
</feature>
<protein>
    <submittedName>
        <fullName evidence="3">Uncharacterized protein</fullName>
    </submittedName>
</protein>
<evidence type="ECO:0000256" key="1">
    <source>
        <dbReference type="SAM" id="MobiDB-lite"/>
    </source>
</evidence>
<feature type="compositionally biased region" description="Low complexity" evidence="1">
    <location>
        <begin position="1"/>
        <end position="31"/>
    </location>
</feature>
<feature type="compositionally biased region" description="Polar residues" evidence="1">
    <location>
        <begin position="272"/>
        <end position="285"/>
    </location>
</feature>
<evidence type="ECO:0000313" key="3">
    <source>
        <dbReference type="EMBL" id="KAE9113916.1"/>
    </source>
</evidence>
<feature type="compositionally biased region" description="Low complexity" evidence="1">
    <location>
        <begin position="56"/>
        <end position="66"/>
    </location>
</feature>
<evidence type="ECO:0000256" key="2">
    <source>
        <dbReference type="SAM" id="Phobius"/>
    </source>
</evidence>
<gene>
    <name evidence="3" type="ORF">PF007_g10562</name>
</gene>
<feature type="compositionally biased region" description="Basic and acidic residues" evidence="1">
    <location>
        <begin position="287"/>
        <end position="298"/>
    </location>
</feature>
<accession>A0A6A3SBW8</accession>
<keyword evidence="2" id="KW-1133">Transmembrane helix</keyword>
<organism evidence="3 4">
    <name type="scientific">Phytophthora fragariae</name>
    <dbReference type="NCBI Taxonomy" id="53985"/>
    <lineage>
        <taxon>Eukaryota</taxon>
        <taxon>Sar</taxon>
        <taxon>Stramenopiles</taxon>
        <taxon>Oomycota</taxon>
        <taxon>Peronosporomycetes</taxon>
        <taxon>Peronosporales</taxon>
        <taxon>Peronosporaceae</taxon>
        <taxon>Phytophthora</taxon>
    </lineage>
</organism>
<sequence length="431" mass="45792">SSSSTSGSSTGSSDSTSTSKSSSSTKSSSDGSADKSTDGSAWKSGELPLSPIKSDNSNTNANAESNEQSDKSGPTNASTSSGKPESFGGWKLGLVVVGVVGAVIAAVFFVHMHHVRTAAANKRSRGSSEQRALDSFFHQNRVTVPRETGVSSGNFVSDPLTPRDEIALTMPSNNHKADVVTGSAAMAFNNMTRPGSGASIESPTESYHDNEYDSFSGRHNAPSMGSVASSSAYRTNSEFSESSSLGSIAPSATSSQRSAHLPGFPTRLETVAASQIRSSNRSTSIGDVRDTHRSDRSSSDFSVFNASVDEEFYRMSTQLIDVSALPVVTSEPRDSGDSYRDSRMSDALSEFSVDDSYTSERSTDNNSYISDRRTDNSFATNPSVDDGYGTEGSFVMRATQDTDTDDDFFRRDSDSVVFRSSKDSELSEGEI</sequence>
<dbReference type="AlphaFoldDB" id="A0A6A3SBW8"/>
<feature type="region of interest" description="Disordered" evidence="1">
    <location>
        <begin position="241"/>
        <end position="299"/>
    </location>
</feature>
<dbReference type="Proteomes" id="UP000441208">
    <property type="component" value="Unassembled WGS sequence"/>
</dbReference>
<feature type="region of interest" description="Disordered" evidence="1">
    <location>
        <begin position="194"/>
        <end position="229"/>
    </location>
</feature>
<comment type="caution">
    <text evidence="3">The sequence shown here is derived from an EMBL/GenBank/DDBJ whole genome shotgun (WGS) entry which is preliminary data.</text>
</comment>